<keyword evidence="3" id="KW-1185">Reference proteome</keyword>
<keyword evidence="1" id="KW-1133">Transmembrane helix</keyword>
<evidence type="ECO:0000313" key="3">
    <source>
        <dbReference type="Proteomes" id="UP000029443"/>
    </source>
</evidence>
<reference evidence="2 3" key="1">
    <citation type="submission" date="2012-09" db="EMBL/GenBank/DDBJ databases">
        <title>Genome Sequence of alkane-degrading Bacterium Alcanivorax jadensis T9.</title>
        <authorList>
            <person name="Lai Q."/>
            <person name="Shao Z."/>
        </authorList>
    </citation>
    <scope>NUCLEOTIDE SEQUENCE [LARGE SCALE GENOMIC DNA]</scope>
    <source>
        <strain evidence="2 3">T9</strain>
    </source>
</reference>
<dbReference type="RefSeq" id="WP_035245380.1">
    <property type="nucleotide sequence ID" value="NZ_ARXU01000002.1"/>
</dbReference>
<accession>A0ABR4WGW4</accession>
<comment type="caution">
    <text evidence="2">The sequence shown here is derived from an EMBL/GenBank/DDBJ whole genome shotgun (WGS) entry which is preliminary data.</text>
</comment>
<dbReference type="Proteomes" id="UP000029443">
    <property type="component" value="Unassembled WGS sequence"/>
</dbReference>
<protein>
    <submittedName>
        <fullName evidence="2">Uncharacterized protein</fullName>
    </submittedName>
</protein>
<gene>
    <name evidence="2" type="ORF">T9A_00864</name>
</gene>
<organism evidence="2 3">
    <name type="scientific">Alcanivorax jadensis T9</name>
    <dbReference type="NCBI Taxonomy" id="1177181"/>
    <lineage>
        <taxon>Bacteria</taxon>
        <taxon>Pseudomonadati</taxon>
        <taxon>Pseudomonadota</taxon>
        <taxon>Gammaproteobacteria</taxon>
        <taxon>Oceanospirillales</taxon>
        <taxon>Alcanivoracaceae</taxon>
        <taxon>Alcanivorax</taxon>
    </lineage>
</organism>
<evidence type="ECO:0000256" key="1">
    <source>
        <dbReference type="SAM" id="Phobius"/>
    </source>
</evidence>
<evidence type="ECO:0000313" key="2">
    <source>
        <dbReference type="EMBL" id="KGD62573.1"/>
    </source>
</evidence>
<feature type="transmembrane region" description="Helical" evidence="1">
    <location>
        <begin position="232"/>
        <end position="251"/>
    </location>
</feature>
<sequence>MLKWVYGVLIAAFIAMVVGGAVSKAKNSWQAQQRAITMMQESQQKQRQKYDEIRDRIARTQAKPSLNDHDRWLIAHLQKTLGGLEKVVDGQQTHSIQLYRGLLRTWVGFAFLGLAMVVLAFCLLVRPSKALTREERQWLTSHPRDIPGLLLDPGAYRNNAAPVRGGSNFVTARIKPVKADLLRITRSRALSGMGLAFLIAPQGGLAVELYYIADALFVSHIPFAQMTWGGTMQALMLSISFTLAGLFVLFSTTSNARLDRRDQTITLPGDNRALAFNEVESVQLNQVLTTGERSFVNSQIQLNLRNGETLSLLSHGGKEQIYVDLIRTALFLDKPAVIPEA</sequence>
<keyword evidence="1" id="KW-0812">Transmembrane</keyword>
<feature type="transmembrane region" description="Helical" evidence="1">
    <location>
        <begin position="190"/>
        <end position="212"/>
    </location>
</feature>
<keyword evidence="1" id="KW-0472">Membrane</keyword>
<name>A0ABR4WGW4_9GAMM</name>
<dbReference type="EMBL" id="ARXU01000002">
    <property type="protein sequence ID" value="KGD62573.1"/>
    <property type="molecule type" value="Genomic_DNA"/>
</dbReference>
<feature type="transmembrane region" description="Helical" evidence="1">
    <location>
        <begin position="106"/>
        <end position="125"/>
    </location>
</feature>
<proteinExistence type="predicted"/>